<dbReference type="GO" id="GO:0016020">
    <property type="term" value="C:membrane"/>
    <property type="evidence" value="ECO:0007669"/>
    <property type="project" value="InterPro"/>
</dbReference>
<gene>
    <name evidence="4" type="ordered locus">VIT_19s0014g02430</name>
</gene>
<keyword evidence="2" id="KW-0472">Membrane</keyword>
<evidence type="ECO:0000313" key="5">
    <source>
        <dbReference type="Proteomes" id="UP000009183"/>
    </source>
</evidence>
<evidence type="ECO:0000256" key="1">
    <source>
        <dbReference type="ARBA" id="ARBA00010199"/>
    </source>
</evidence>
<dbReference type="PANTHER" id="PTHR11206">
    <property type="entry name" value="MULTIDRUG RESISTANCE PROTEIN"/>
    <property type="match status" value="1"/>
</dbReference>
<evidence type="ECO:0000313" key="4">
    <source>
        <dbReference type="EMBL" id="CBI20274.3"/>
    </source>
</evidence>
<name>E0CSH5_VITVI</name>
<dbReference type="HOGENOM" id="CLU_166547_1_0_1"/>
<dbReference type="Pfam" id="PF01554">
    <property type="entry name" value="MatE"/>
    <property type="match status" value="1"/>
</dbReference>
<dbReference type="AlphaFoldDB" id="E0CSH5"/>
<protein>
    <submittedName>
        <fullName evidence="4">Uncharacterized protein</fullName>
    </submittedName>
</protein>
<keyword evidence="5" id="KW-1185">Reference proteome</keyword>
<feature type="signal peptide" evidence="3">
    <location>
        <begin position="1"/>
        <end position="24"/>
    </location>
</feature>
<dbReference type="InterPro" id="IPR002528">
    <property type="entry name" value="MATE_fam"/>
</dbReference>
<feature type="chain" id="PRO_5003133171" evidence="3">
    <location>
        <begin position="25"/>
        <end position="87"/>
    </location>
</feature>
<dbReference type="eggNOG" id="KOG1347">
    <property type="taxonomic scope" value="Eukaryota"/>
</dbReference>
<reference evidence="5" key="1">
    <citation type="journal article" date="2007" name="Nature">
        <title>The grapevine genome sequence suggests ancestral hexaploidization in major angiosperm phyla.</title>
        <authorList>
            <consortium name="The French-Italian Public Consortium for Grapevine Genome Characterization."/>
            <person name="Jaillon O."/>
            <person name="Aury J.-M."/>
            <person name="Noel B."/>
            <person name="Policriti A."/>
            <person name="Clepet C."/>
            <person name="Casagrande A."/>
            <person name="Choisne N."/>
            <person name="Aubourg S."/>
            <person name="Vitulo N."/>
            <person name="Jubin C."/>
            <person name="Vezzi A."/>
            <person name="Legeai F."/>
            <person name="Hugueney P."/>
            <person name="Dasilva C."/>
            <person name="Horner D."/>
            <person name="Mica E."/>
            <person name="Jublot D."/>
            <person name="Poulain J."/>
            <person name="Bruyere C."/>
            <person name="Billault A."/>
            <person name="Segurens B."/>
            <person name="Gouyvenoux M."/>
            <person name="Ugarte E."/>
            <person name="Cattonaro F."/>
            <person name="Anthouard V."/>
            <person name="Vico V."/>
            <person name="Del Fabbro C."/>
            <person name="Alaux M."/>
            <person name="Di Gaspero G."/>
            <person name="Dumas V."/>
            <person name="Felice N."/>
            <person name="Paillard S."/>
            <person name="Juman I."/>
            <person name="Moroldo M."/>
            <person name="Scalabrin S."/>
            <person name="Canaguier A."/>
            <person name="Le Clainche I."/>
            <person name="Malacrida G."/>
            <person name="Durand E."/>
            <person name="Pesole G."/>
            <person name="Laucou V."/>
            <person name="Chatelet P."/>
            <person name="Merdinoglu D."/>
            <person name="Delledonne M."/>
            <person name="Pezzotti M."/>
            <person name="Lecharny A."/>
            <person name="Scarpelli C."/>
            <person name="Artiguenave F."/>
            <person name="Pe M.E."/>
            <person name="Valle G."/>
            <person name="Morgante M."/>
            <person name="Caboche M."/>
            <person name="Adam-Blondon A.-F."/>
            <person name="Weissenbach J."/>
            <person name="Quetier F."/>
            <person name="Wincker P."/>
        </authorList>
    </citation>
    <scope>NUCLEOTIDE SEQUENCE [LARGE SCALE GENOMIC DNA]</scope>
    <source>
        <strain evidence="5">cv. Pinot noir / PN40024</strain>
    </source>
</reference>
<organism evidence="4 5">
    <name type="scientific">Vitis vinifera</name>
    <name type="common">Grape</name>
    <dbReference type="NCBI Taxonomy" id="29760"/>
    <lineage>
        <taxon>Eukaryota</taxon>
        <taxon>Viridiplantae</taxon>
        <taxon>Streptophyta</taxon>
        <taxon>Embryophyta</taxon>
        <taxon>Tracheophyta</taxon>
        <taxon>Spermatophyta</taxon>
        <taxon>Magnoliopsida</taxon>
        <taxon>eudicotyledons</taxon>
        <taxon>Gunneridae</taxon>
        <taxon>Pentapetalae</taxon>
        <taxon>rosids</taxon>
        <taxon>Vitales</taxon>
        <taxon>Vitaceae</taxon>
        <taxon>Viteae</taxon>
        <taxon>Vitis</taxon>
    </lineage>
</organism>
<dbReference type="EMBL" id="FN595229">
    <property type="protein sequence ID" value="CBI20274.3"/>
    <property type="molecule type" value="Genomic_DNA"/>
</dbReference>
<feature type="transmembrane region" description="Helical" evidence="2">
    <location>
        <begin position="28"/>
        <end position="46"/>
    </location>
</feature>
<evidence type="ECO:0000256" key="2">
    <source>
        <dbReference type="SAM" id="Phobius"/>
    </source>
</evidence>
<dbReference type="GO" id="GO:0015297">
    <property type="term" value="F:antiporter activity"/>
    <property type="evidence" value="ECO:0007669"/>
    <property type="project" value="InterPro"/>
</dbReference>
<sequence>MVCLEYWAFEILVLLAGLMPNSETTTSLIAMCVNTGAIAFMIAYGLSAAASTRVSNELGAGNLDRAKHAMAVTLKITDCLALQLFYS</sequence>
<keyword evidence="2" id="KW-0812">Transmembrane</keyword>
<dbReference type="Proteomes" id="UP000009183">
    <property type="component" value="Chromosome 19"/>
</dbReference>
<dbReference type="PaxDb" id="29760-VIT_19s0014g02430.t01"/>
<dbReference type="OrthoDB" id="2126698at2759"/>
<dbReference type="GO" id="GO:0042910">
    <property type="term" value="F:xenobiotic transmembrane transporter activity"/>
    <property type="evidence" value="ECO:0007669"/>
    <property type="project" value="InterPro"/>
</dbReference>
<keyword evidence="3" id="KW-0732">Signal</keyword>
<dbReference type="InParanoid" id="E0CSH5"/>
<evidence type="ECO:0000256" key="3">
    <source>
        <dbReference type="SAM" id="SignalP"/>
    </source>
</evidence>
<accession>E0CSH5</accession>
<comment type="similarity">
    <text evidence="1">Belongs to the multi antimicrobial extrusion (MATE) (TC 2.A.66.1) family.</text>
</comment>
<keyword evidence="2" id="KW-1133">Transmembrane helix</keyword>
<proteinExistence type="inferred from homology"/>